<keyword evidence="1" id="KW-0732">Signal</keyword>
<dbReference type="Proteomes" id="UP000220840">
    <property type="component" value="Unassembled WGS sequence"/>
</dbReference>
<reference evidence="2 3" key="1">
    <citation type="submission" date="2017-10" db="EMBL/GenBank/DDBJ databases">
        <title>Effective Description of Clostridium neonatale sp. nov. linked to necrotizing enterocolitis in neonates and a clarification of species assignable to the genus Clostridium (Prazmowski 1880) emend. Lawson and Rainey 2016.</title>
        <authorList>
            <person name="Bernard K."/>
            <person name="Burdz T."/>
            <person name="Wiebe D."/>
            <person name="Balcewich B."/>
            <person name="Alfa M."/>
            <person name="Bernier A.-M."/>
        </authorList>
    </citation>
    <scope>NUCLEOTIDE SEQUENCE [LARGE SCALE GENOMIC DNA]</scope>
    <source>
        <strain evidence="2 3">LCDC99A005</strain>
    </source>
</reference>
<gene>
    <name evidence="2" type="ORF">CQ394_06485</name>
</gene>
<sequence length="197" mass="22550">MKKRLATLLLAFMCIIILTSCQQTKATKLTYKPFSDDEQYLLSLTDNKILMYDLKNLPTDNKYTLTLTYEVYKDSKKIKDEIITQAYYDGSSKKDTKTETIGINITSDKIRCITATDSAFYTNKLDIDEDLSKCSQALLSNDVDLQPEKDVYLFYATTSTPIQDSLTDGTPVDENKINEIVKDNELHAFIKLKFEKN</sequence>
<accession>A0A2A7MHQ4</accession>
<name>A0A2A7MHQ4_9CLOT</name>
<comment type="caution">
    <text evidence="2">The sequence shown here is derived from an EMBL/GenBank/DDBJ whole genome shotgun (WGS) entry which is preliminary data.</text>
</comment>
<evidence type="ECO:0000256" key="1">
    <source>
        <dbReference type="SAM" id="SignalP"/>
    </source>
</evidence>
<evidence type="ECO:0000313" key="2">
    <source>
        <dbReference type="EMBL" id="PEG31352.1"/>
    </source>
</evidence>
<dbReference type="PROSITE" id="PS51257">
    <property type="entry name" value="PROKAR_LIPOPROTEIN"/>
    <property type="match status" value="1"/>
</dbReference>
<dbReference type="GeneID" id="68877790"/>
<proteinExistence type="predicted"/>
<evidence type="ECO:0000313" key="3">
    <source>
        <dbReference type="Proteomes" id="UP000220840"/>
    </source>
</evidence>
<keyword evidence="3" id="KW-1185">Reference proteome</keyword>
<protein>
    <recommendedName>
        <fullName evidence="4">Lipoprotein</fullName>
    </recommendedName>
</protein>
<evidence type="ECO:0008006" key="4">
    <source>
        <dbReference type="Google" id="ProtNLM"/>
    </source>
</evidence>
<dbReference type="AlphaFoldDB" id="A0A2A7MHQ4"/>
<dbReference type="EMBL" id="PDCJ01000001">
    <property type="protein sequence ID" value="PEG31352.1"/>
    <property type="molecule type" value="Genomic_DNA"/>
</dbReference>
<organism evidence="2 3">
    <name type="scientific">Clostridium neonatale</name>
    <dbReference type="NCBI Taxonomy" id="137838"/>
    <lineage>
        <taxon>Bacteria</taxon>
        <taxon>Bacillati</taxon>
        <taxon>Bacillota</taxon>
        <taxon>Clostridia</taxon>
        <taxon>Eubacteriales</taxon>
        <taxon>Clostridiaceae</taxon>
        <taxon>Clostridium</taxon>
    </lineage>
</organism>
<dbReference type="RefSeq" id="WP_058295512.1">
    <property type="nucleotide sequence ID" value="NZ_CAKJVD010000050.1"/>
</dbReference>
<feature type="signal peptide" evidence="1">
    <location>
        <begin position="1"/>
        <end position="25"/>
    </location>
</feature>
<feature type="chain" id="PRO_5038590323" description="Lipoprotein" evidence="1">
    <location>
        <begin position="26"/>
        <end position="197"/>
    </location>
</feature>